<name>A0A154P2Y4_DUFNO</name>
<reference evidence="1 2" key="1">
    <citation type="submission" date="2015-07" db="EMBL/GenBank/DDBJ databases">
        <title>The genome of Dufourea novaeangliae.</title>
        <authorList>
            <person name="Pan H."/>
            <person name="Kapheim K."/>
        </authorList>
    </citation>
    <scope>NUCLEOTIDE SEQUENCE [LARGE SCALE GENOMIC DNA]</scope>
    <source>
        <strain evidence="1">0120121106</strain>
        <tissue evidence="1">Whole body</tissue>
    </source>
</reference>
<protein>
    <submittedName>
        <fullName evidence="1">Uncharacterized protein</fullName>
    </submittedName>
</protein>
<keyword evidence="2" id="KW-1185">Reference proteome</keyword>
<sequence>MEKDRIIRVAPLIERGYNGKDEDEKCYLPIDCPVNIIRSVDQAYSSKCGVSAALGIQSVVQKKEERPLRRIAARNGRRLDNAILWVQSIRCD</sequence>
<organism evidence="1 2">
    <name type="scientific">Dufourea novaeangliae</name>
    <name type="common">Sweat bee</name>
    <dbReference type="NCBI Taxonomy" id="178035"/>
    <lineage>
        <taxon>Eukaryota</taxon>
        <taxon>Metazoa</taxon>
        <taxon>Ecdysozoa</taxon>
        <taxon>Arthropoda</taxon>
        <taxon>Hexapoda</taxon>
        <taxon>Insecta</taxon>
        <taxon>Pterygota</taxon>
        <taxon>Neoptera</taxon>
        <taxon>Endopterygota</taxon>
        <taxon>Hymenoptera</taxon>
        <taxon>Apocrita</taxon>
        <taxon>Aculeata</taxon>
        <taxon>Apoidea</taxon>
        <taxon>Anthophila</taxon>
        <taxon>Halictidae</taxon>
        <taxon>Rophitinae</taxon>
        <taxon>Dufourea</taxon>
    </lineage>
</organism>
<evidence type="ECO:0000313" key="1">
    <source>
        <dbReference type="EMBL" id="KZC06286.1"/>
    </source>
</evidence>
<proteinExistence type="predicted"/>
<gene>
    <name evidence="1" type="ORF">WN55_10195</name>
</gene>
<dbReference type="Proteomes" id="UP000076502">
    <property type="component" value="Unassembled WGS sequence"/>
</dbReference>
<dbReference type="AlphaFoldDB" id="A0A154P2Y4"/>
<accession>A0A154P2Y4</accession>
<evidence type="ECO:0000313" key="2">
    <source>
        <dbReference type="Proteomes" id="UP000076502"/>
    </source>
</evidence>
<dbReference type="EMBL" id="KQ434809">
    <property type="protein sequence ID" value="KZC06286.1"/>
    <property type="molecule type" value="Genomic_DNA"/>
</dbReference>